<dbReference type="OrthoDB" id="72338at2"/>
<dbReference type="RefSeq" id="WP_143158620.1">
    <property type="nucleotide sequence ID" value="NZ_FQYR01000003.1"/>
</dbReference>
<dbReference type="STRING" id="1123071.SAMN02745181_1232"/>
<evidence type="ECO:0000313" key="2">
    <source>
        <dbReference type="Proteomes" id="UP000184510"/>
    </source>
</evidence>
<organism evidence="1 2">
    <name type="scientific">Rubritalea squalenifaciens DSM 18772</name>
    <dbReference type="NCBI Taxonomy" id="1123071"/>
    <lineage>
        <taxon>Bacteria</taxon>
        <taxon>Pseudomonadati</taxon>
        <taxon>Verrucomicrobiota</taxon>
        <taxon>Verrucomicrobiia</taxon>
        <taxon>Verrucomicrobiales</taxon>
        <taxon>Rubritaleaceae</taxon>
        <taxon>Rubritalea</taxon>
    </lineage>
</organism>
<dbReference type="Pfam" id="PF19715">
    <property type="entry name" value="DUF6210"/>
    <property type="match status" value="1"/>
</dbReference>
<protein>
    <submittedName>
        <fullName evidence="1">Uncharacterized protein</fullName>
    </submittedName>
</protein>
<dbReference type="InParanoid" id="A0A1M6GQI7"/>
<proteinExistence type="predicted"/>
<keyword evidence="2" id="KW-1185">Reference proteome</keyword>
<name>A0A1M6GQI7_9BACT</name>
<dbReference type="Proteomes" id="UP000184510">
    <property type="component" value="Unassembled WGS sequence"/>
</dbReference>
<gene>
    <name evidence="1" type="ORF">SAMN02745181_1232</name>
</gene>
<accession>A0A1M6GQI7</accession>
<evidence type="ECO:0000313" key="1">
    <source>
        <dbReference type="EMBL" id="SHJ12136.1"/>
    </source>
</evidence>
<dbReference type="PROSITE" id="PS51257">
    <property type="entry name" value="PROKAR_LIPOPROTEIN"/>
    <property type="match status" value="1"/>
</dbReference>
<sequence>MPAQRIELWEHVGLGLILEWPSGVIITNQTGGTSCLAPEIEGVFIPLRNDCTAKERILVSPENELYDYFTGRKWRGTGATNGIDLEDADFIDSTIGKTKLFPTIRVNRDKLSESHEAWIHVVVTGDEPCDPPLFRGFEPYPRAGILTWQNSD</sequence>
<dbReference type="EMBL" id="FQYR01000003">
    <property type="protein sequence ID" value="SHJ12136.1"/>
    <property type="molecule type" value="Genomic_DNA"/>
</dbReference>
<dbReference type="AlphaFoldDB" id="A0A1M6GQI7"/>
<dbReference type="InterPro" id="IPR046182">
    <property type="entry name" value="DUF6210"/>
</dbReference>
<reference evidence="1 2" key="1">
    <citation type="submission" date="2016-11" db="EMBL/GenBank/DDBJ databases">
        <authorList>
            <person name="Jaros S."/>
            <person name="Januszkiewicz K."/>
            <person name="Wedrychowicz H."/>
        </authorList>
    </citation>
    <scope>NUCLEOTIDE SEQUENCE [LARGE SCALE GENOMIC DNA]</scope>
    <source>
        <strain evidence="1 2">DSM 18772</strain>
    </source>
</reference>